<evidence type="ECO:0000313" key="3">
    <source>
        <dbReference type="RefSeq" id="XP_018454215.1"/>
    </source>
</evidence>
<name>A0A6J0L238_RAPSA</name>
<dbReference type="Pfam" id="PF13966">
    <property type="entry name" value="zf-RVT"/>
    <property type="match status" value="1"/>
</dbReference>
<sequence>MIWLLFFAADSIWATWFREEILDGDIESFWVINTRQKHSWLVNKLLDTRDIVYPWIRKQVHNGETTYFWSTNWSPYGKLSDYLKDSGSLHFPVGSNATLAELWDNGDWIIPHARSNRQLQVITYLSTLSLTLHIDEFEWWPGNQRSTSYCTGAIYKLLRPLAPQVPWHNEVWFSGGIPKHMFLVWLMVRNRCPTRDRILSWGLQTDPQCLFCNTENESIAHCFFDCSFTWEVWKVIAAKCGFTSTRQWITLLPQLKAHTTNKVRKTLLLLSWQAVLHTLWTKRNRRLHNSQFSSSDGLINHAKLTIKNRISSLRTDRLKFSSSLMQLWFVT</sequence>
<evidence type="ECO:0000259" key="1">
    <source>
        <dbReference type="Pfam" id="PF13966"/>
    </source>
</evidence>
<dbReference type="RefSeq" id="XP_018454215.1">
    <property type="nucleotide sequence ID" value="XM_018598713.1"/>
</dbReference>
<dbReference type="InterPro" id="IPR026960">
    <property type="entry name" value="RVT-Znf"/>
</dbReference>
<accession>A0A6J0L238</accession>
<dbReference type="KEGG" id="rsz:108825422"/>
<proteinExistence type="predicted"/>
<protein>
    <submittedName>
        <fullName evidence="3">Uncharacterized protein LOC108825422</fullName>
    </submittedName>
</protein>
<feature type="domain" description="Reverse transcriptase zinc-binding" evidence="1">
    <location>
        <begin position="151"/>
        <end position="233"/>
    </location>
</feature>
<dbReference type="PANTHER" id="PTHR33116:SF80">
    <property type="entry name" value="REVERSE TRANSCRIPTASE ZINC-BINDING DOMAIN-CONTAINING PROTEIN"/>
    <property type="match status" value="1"/>
</dbReference>
<evidence type="ECO:0000313" key="2">
    <source>
        <dbReference type="Proteomes" id="UP000504610"/>
    </source>
</evidence>
<dbReference type="AlphaFoldDB" id="A0A6J0L238"/>
<reference evidence="2" key="1">
    <citation type="journal article" date="2019" name="Database">
        <title>The radish genome database (RadishGD): an integrated information resource for radish genomics.</title>
        <authorList>
            <person name="Yu H.J."/>
            <person name="Baek S."/>
            <person name="Lee Y.J."/>
            <person name="Cho A."/>
            <person name="Mun J.H."/>
        </authorList>
    </citation>
    <scope>NUCLEOTIDE SEQUENCE [LARGE SCALE GENOMIC DNA]</scope>
    <source>
        <strain evidence="2">cv. WK10039</strain>
    </source>
</reference>
<dbReference type="Proteomes" id="UP000504610">
    <property type="component" value="Chromosome 9"/>
</dbReference>
<reference evidence="3" key="2">
    <citation type="submission" date="2025-08" db="UniProtKB">
        <authorList>
            <consortium name="RefSeq"/>
        </authorList>
    </citation>
    <scope>IDENTIFICATION</scope>
    <source>
        <tissue evidence="3">Leaf</tissue>
    </source>
</reference>
<keyword evidence="2" id="KW-1185">Reference proteome</keyword>
<dbReference type="PANTHER" id="PTHR33116">
    <property type="entry name" value="REVERSE TRANSCRIPTASE ZINC-BINDING DOMAIN-CONTAINING PROTEIN-RELATED-RELATED"/>
    <property type="match status" value="1"/>
</dbReference>
<dbReference type="OrthoDB" id="1107057at2759"/>
<dbReference type="GeneID" id="108825422"/>
<organism evidence="2 3">
    <name type="scientific">Raphanus sativus</name>
    <name type="common">Radish</name>
    <name type="synonym">Raphanus raphanistrum var. sativus</name>
    <dbReference type="NCBI Taxonomy" id="3726"/>
    <lineage>
        <taxon>Eukaryota</taxon>
        <taxon>Viridiplantae</taxon>
        <taxon>Streptophyta</taxon>
        <taxon>Embryophyta</taxon>
        <taxon>Tracheophyta</taxon>
        <taxon>Spermatophyta</taxon>
        <taxon>Magnoliopsida</taxon>
        <taxon>eudicotyledons</taxon>
        <taxon>Gunneridae</taxon>
        <taxon>Pentapetalae</taxon>
        <taxon>rosids</taxon>
        <taxon>malvids</taxon>
        <taxon>Brassicales</taxon>
        <taxon>Brassicaceae</taxon>
        <taxon>Brassiceae</taxon>
        <taxon>Raphanus</taxon>
    </lineage>
</organism>
<gene>
    <name evidence="3" type="primary">LOC108825422</name>
</gene>